<gene>
    <name evidence="2" type="ORF">Aocu_12150</name>
</gene>
<keyword evidence="1" id="KW-0812">Transmembrane</keyword>
<feature type="transmembrane region" description="Helical" evidence="1">
    <location>
        <begin position="26"/>
        <end position="47"/>
    </location>
</feature>
<name>A0A061ABU5_9MOLU</name>
<dbReference type="PATRIC" id="fig|35623.3.peg.1215"/>
<dbReference type="RefSeq" id="WP_045749722.1">
    <property type="nucleotide sequence ID" value="NZ_FUZK01000001.1"/>
</dbReference>
<dbReference type="InterPro" id="IPR009574">
    <property type="entry name" value="DUF1189"/>
</dbReference>
<protein>
    <recommendedName>
        <fullName evidence="4">DUF1189 domain-containing protein</fullName>
    </recommendedName>
</protein>
<reference evidence="3" key="1">
    <citation type="submission" date="2014-05" db="EMBL/GenBank/DDBJ databases">
        <authorList>
            <person name="Kube M."/>
        </authorList>
    </citation>
    <scope>NUCLEOTIDE SEQUENCE [LARGE SCALE GENOMIC DNA]</scope>
</reference>
<keyword evidence="1" id="KW-1133">Transmembrane helix</keyword>
<dbReference type="InParanoid" id="A0A061ABU5"/>
<sequence length="254" mass="29121">MYNRFKTGLLKPSEIGKYFKDSWLRVWAYFFMLVLIQILPFTVFVMVQDGLSVDEYQTIESSFREHLSGNHSIQNGLLVIPSESLNEPRYFVMDAYTIGIINTPSQQLSGLNITFIDEGVRFSVSTLYRKYYSYESLGLHDFEFNDYSTLNVQKFMRAINTIVKDNQVFSKGFSLGVLIASTVIELLFISFLASSFTFTIIPFKVRYKIAVYVSTVYVIGSLFALVLYTSLIQLIGMIAVIVYMRIALSKLMVL</sequence>
<feature type="transmembrane region" description="Helical" evidence="1">
    <location>
        <begin position="209"/>
        <end position="228"/>
    </location>
</feature>
<dbReference type="AlphaFoldDB" id="A0A061ABU5"/>
<feature type="transmembrane region" description="Helical" evidence="1">
    <location>
        <begin position="173"/>
        <end position="197"/>
    </location>
</feature>
<evidence type="ECO:0000313" key="3">
    <source>
        <dbReference type="Proteomes" id="UP000032434"/>
    </source>
</evidence>
<keyword evidence="1" id="KW-0472">Membrane</keyword>
<organism evidence="2 3">
    <name type="scientific">Acholeplasma oculi</name>
    <dbReference type="NCBI Taxonomy" id="35623"/>
    <lineage>
        <taxon>Bacteria</taxon>
        <taxon>Bacillati</taxon>
        <taxon>Mycoplasmatota</taxon>
        <taxon>Mollicutes</taxon>
        <taxon>Acholeplasmatales</taxon>
        <taxon>Acholeplasmataceae</taxon>
        <taxon>Acholeplasma</taxon>
    </lineage>
</organism>
<proteinExistence type="predicted"/>
<dbReference type="Proteomes" id="UP000032434">
    <property type="component" value="Chromosome 1"/>
</dbReference>
<feature type="transmembrane region" description="Helical" evidence="1">
    <location>
        <begin position="234"/>
        <end position="253"/>
    </location>
</feature>
<evidence type="ECO:0000313" key="2">
    <source>
        <dbReference type="EMBL" id="CDR31288.1"/>
    </source>
</evidence>
<keyword evidence="3" id="KW-1185">Reference proteome</keyword>
<evidence type="ECO:0000256" key="1">
    <source>
        <dbReference type="SAM" id="Phobius"/>
    </source>
</evidence>
<evidence type="ECO:0008006" key="4">
    <source>
        <dbReference type="Google" id="ProtNLM"/>
    </source>
</evidence>
<dbReference type="EMBL" id="LK028559">
    <property type="protein sequence ID" value="CDR31288.1"/>
    <property type="molecule type" value="Genomic_DNA"/>
</dbReference>
<accession>A0A061ABU5</accession>
<dbReference type="HOGENOM" id="CLU_1088301_0_0_14"/>
<dbReference type="Pfam" id="PF06691">
    <property type="entry name" value="DUF1189"/>
    <property type="match status" value="1"/>
</dbReference>
<dbReference type="STRING" id="35623.Aocu_12150"/>
<dbReference type="KEGG" id="aoc:Aocu_12150"/>